<evidence type="ECO:0000313" key="9">
    <source>
        <dbReference type="Proteomes" id="UP000694401"/>
    </source>
</evidence>
<reference evidence="8" key="1">
    <citation type="submission" date="2025-08" db="UniProtKB">
        <authorList>
            <consortium name="Ensembl"/>
        </authorList>
    </citation>
    <scope>IDENTIFICATION</scope>
</reference>
<evidence type="ECO:0000256" key="3">
    <source>
        <dbReference type="ARBA" id="ARBA00022989"/>
    </source>
</evidence>
<evidence type="ECO:0000313" key="8">
    <source>
        <dbReference type="Ensembl" id="ENSZLMP00000005639.1"/>
    </source>
</evidence>
<dbReference type="GO" id="GO:0031966">
    <property type="term" value="C:mitochondrial membrane"/>
    <property type="evidence" value="ECO:0007669"/>
    <property type="project" value="UniProtKB-SubCell"/>
</dbReference>
<evidence type="ECO:0000256" key="2">
    <source>
        <dbReference type="ARBA" id="ARBA00022692"/>
    </source>
</evidence>
<dbReference type="PANTHER" id="PTHR12297">
    <property type="entry name" value="HYPOXIA-INDUCBILE GENE 1 HIG1 -RELATED"/>
    <property type="match status" value="1"/>
</dbReference>
<feature type="domain" description="HIG1" evidence="7">
    <location>
        <begin position="1"/>
        <end position="88"/>
    </location>
</feature>
<feature type="transmembrane region" description="Helical" evidence="6">
    <location>
        <begin position="61"/>
        <end position="81"/>
    </location>
</feature>
<name>A0A8D2QNR1_ZOSLA</name>
<keyword evidence="9" id="KW-1185">Reference proteome</keyword>
<dbReference type="Pfam" id="PF04588">
    <property type="entry name" value="HIG_1_N"/>
    <property type="match status" value="1"/>
</dbReference>
<evidence type="ECO:0000256" key="6">
    <source>
        <dbReference type="SAM" id="Phobius"/>
    </source>
</evidence>
<dbReference type="AlphaFoldDB" id="A0A8D2QNR1"/>
<keyword evidence="3 6" id="KW-1133">Transmembrane helix</keyword>
<dbReference type="Ensembl" id="ENSZLMT00000005817.1">
    <property type="protein sequence ID" value="ENSZLMP00000005639.1"/>
    <property type="gene ID" value="ENSZLMG00000003998.1"/>
</dbReference>
<dbReference type="GO" id="GO:0097250">
    <property type="term" value="P:mitochondrial respirasome assembly"/>
    <property type="evidence" value="ECO:0007669"/>
    <property type="project" value="TreeGrafter"/>
</dbReference>
<feature type="transmembrane region" description="Helical" evidence="6">
    <location>
        <begin position="29"/>
        <end position="49"/>
    </location>
</feature>
<evidence type="ECO:0000256" key="1">
    <source>
        <dbReference type="ARBA" id="ARBA00004325"/>
    </source>
</evidence>
<reference evidence="8" key="2">
    <citation type="submission" date="2025-09" db="UniProtKB">
        <authorList>
            <consortium name="Ensembl"/>
        </authorList>
    </citation>
    <scope>IDENTIFICATION</scope>
</reference>
<dbReference type="InterPro" id="IPR007667">
    <property type="entry name" value="Hypoxia_induced_domain"/>
</dbReference>
<comment type="subcellular location">
    <subcellularLocation>
        <location evidence="1">Mitochondrion membrane</location>
    </subcellularLocation>
</comment>
<protein>
    <recommendedName>
        <fullName evidence="7">HIG1 domain-containing protein</fullName>
    </recommendedName>
</protein>
<dbReference type="InterPro" id="IPR050355">
    <property type="entry name" value="RCF1"/>
</dbReference>
<evidence type="ECO:0000259" key="7">
    <source>
        <dbReference type="PROSITE" id="PS51503"/>
    </source>
</evidence>
<dbReference type="Gene3D" id="6.10.140.1320">
    <property type="match status" value="1"/>
</dbReference>
<keyword evidence="2 6" id="KW-0812">Transmembrane</keyword>
<dbReference type="Proteomes" id="UP000694401">
    <property type="component" value="Unassembled WGS sequence"/>
</dbReference>
<feature type="region of interest" description="Disordered" evidence="5">
    <location>
        <begin position="1"/>
        <end position="28"/>
    </location>
</feature>
<dbReference type="PANTHER" id="PTHR12297:SF18">
    <property type="entry name" value="HIG1 DOMAIN FAMILY MEMBER 2A"/>
    <property type="match status" value="1"/>
</dbReference>
<evidence type="ECO:0000256" key="4">
    <source>
        <dbReference type="ARBA" id="ARBA00023136"/>
    </source>
</evidence>
<accession>A0A8D2QNR1</accession>
<keyword evidence="4 6" id="KW-0472">Membrane</keyword>
<dbReference type="PROSITE" id="PS51503">
    <property type="entry name" value="HIG1"/>
    <property type="match status" value="1"/>
</dbReference>
<organism evidence="8 9">
    <name type="scientific">Zosterops lateralis melanops</name>
    <dbReference type="NCBI Taxonomy" id="1220523"/>
    <lineage>
        <taxon>Eukaryota</taxon>
        <taxon>Metazoa</taxon>
        <taxon>Chordata</taxon>
        <taxon>Craniata</taxon>
        <taxon>Vertebrata</taxon>
        <taxon>Euteleostomi</taxon>
        <taxon>Archelosauria</taxon>
        <taxon>Archosauria</taxon>
        <taxon>Dinosauria</taxon>
        <taxon>Saurischia</taxon>
        <taxon>Theropoda</taxon>
        <taxon>Coelurosauria</taxon>
        <taxon>Aves</taxon>
        <taxon>Neognathae</taxon>
        <taxon>Neoaves</taxon>
        <taxon>Telluraves</taxon>
        <taxon>Australaves</taxon>
        <taxon>Passeriformes</taxon>
        <taxon>Sylvioidea</taxon>
        <taxon>Zosteropidae</taxon>
        <taxon>Zosterops</taxon>
    </lineage>
</organism>
<evidence type="ECO:0000256" key="5">
    <source>
        <dbReference type="SAM" id="MobiDB-lite"/>
    </source>
</evidence>
<sequence>AARVPPPAKERSRPNPSLPARDSRASQPLSLPAGCLCTVGILAYGILCFKKGNTRRSQLMMRARVLAQGFTIAAVVGGMMATTVKSRQ</sequence>
<proteinExistence type="predicted"/>